<organism evidence="8 9">
    <name type="scientific">Longivirga aurantiaca</name>
    <dbReference type="NCBI Taxonomy" id="1837743"/>
    <lineage>
        <taxon>Bacteria</taxon>
        <taxon>Bacillati</taxon>
        <taxon>Actinomycetota</taxon>
        <taxon>Actinomycetes</taxon>
        <taxon>Sporichthyales</taxon>
        <taxon>Sporichthyaceae</taxon>
        <taxon>Longivirga</taxon>
    </lineage>
</organism>
<evidence type="ECO:0000256" key="2">
    <source>
        <dbReference type="ARBA" id="ARBA00022670"/>
    </source>
</evidence>
<dbReference type="InterPro" id="IPR000064">
    <property type="entry name" value="NLP_P60_dom"/>
</dbReference>
<feature type="domain" description="NlpC/P60" evidence="7">
    <location>
        <begin position="260"/>
        <end position="409"/>
    </location>
</feature>
<sequence length="409" mass="42555">MRETARGRTAATAIASAVAVLATAFLVTLPAGTASADPDLSQARAAADVLRDKVDRLHAEAEAAAEDYGDANDELDQVVAKLISSDEDLDAANIDVLVADGRTADAARQMYMSGGPSALYASVLTGEDIGDVLDRIASVDSVVRGSIVAGSDARERAAAAKVTTQDLALLTAQRRALEDRKVAAAEKAAAYLSEANAALEEANGLVRRLVEEERARAQAAAEAAARAAALDAPWTTNPVPKDSLAAMDRAIAEAGADPATPYAAAALTDARRWLGTPYSAGGGGRNGPGIGWCSSLAPDDGRTDDGNCLAESTVGFDCSSFVLRVYSQAGINLPRTSRQQWHAGTPVALKDLKPGDLMFWAYNTGNPSSIHHVAIYIGHGLMVHSPHTGDHVRVASVYLRGYIGAVRPS</sequence>
<accession>A0ABW1T6Y1</accession>
<dbReference type="Pfam" id="PF00877">
    <property type="entry name" value="NLPC_P60"/>
    <property type="match status" value="1"/>
</dbReference>
<evidence type="ECO:0000313" key="8">
    <source>
        <dbReference type="EMBL" id="MFC6239738.1"/>
    </source>
</evidence>
<dbReference type="InterPro" id="IPR051794">
    <property type="entry name" value="PG_Endopeptidase_C40"/>
</dbReference>
<evidence type="ECO:0000256" key="6">
    <source>
        <dbReference type="SAM" id="SignalP"/>
    </source>
</evidence>
<evidence type="ECO:0000256" key="3">
    <source>
        <dbReference type="ARBA" id="ARBA00022801"/>
    </source>
</evidence>
<name>A0ABW1T6Y1_9ACTN</name>
<reference evidence="9" key="1">
    <citation type="journal article" date="2019" name="Int. J. Syst. Evol. Microbiol.">
        <title>The Global Catalogue of Microorganisms (GCM) 10K type strain sequencing project: providing services to taxonomists for standard genome sequencing and annotation.</title>
        <authorList>
            <consortium name="The Broad Institute Genomics Platform"/>
            <consortium name="The Broad Institute Genome Sequencing Center for Infectious Disease"/>
            <person name="Wu L."/>
            <person name="Ma J."/>
        </authorList>
    </citation>
    <scope>NUCLEOTIDE SEQUENCE [LARGE SCALE GENOMIC DNA]</scope>
    <source>
        <strain evidence="9">CGMCC 4.7317</strain>
    </source>
</reference>
<keyword evidence="5" id="KW-0175">Coiled coil</keyword>
<comment type="caution">
    <text evidence="8">The sequence shown here is derived from an EMBL/GenBank/DDBJ whole genome shotgun (WGS) entry which is preliminary data.</text>
</comment>
<dbReference type="SUPFAM" id="SSF54001">
    <property type="entry name" value="Cysteine proteinases"/>
    <property type="match status" value="1"/>
</dbReference>
<dbReference type="PROSITE" id="PS51935">
    <property type="entry name" value="NLPC_P60"/>
    <property type="match status" value="1"/>
</dbReference>
<dbReference type="InterPro" id="IPR038765">
    <property type="entry name" value="Papain-like_cys_pep_sf"/>
</dbReference>
<protein>
    <submittedName>
        <fullName evidence="8">C40 family peptidase</fullName>
    </submittedName>
</protein>
<evidence type="ECO:0000256" key="1">
    <source>
        <dbReference type="ARBA" id="ARBA00007074"/>
    </source>
</evidence>
<feature type="signal peptide" evidence="6">
    <location>
        <begin position="1"/>
        <end position="36"/>
    </location>
</feature>
<keyword evidence="9" id="KW-1185">Reference proteome</keyword>
<comment type="similarity">
    <text evidence="1">Belongs to the peptidase C40 family.</text>
</comment>
<keyword evidence="4" id="KW-0788">Thiol protease</keyword>
<evidence type="ECO:0000313" key="9">
    <source>
        <dbReference type="Proteomes" id="UP001596138"/>
    </source>
</evidence>
<dbReference type="Gene3D" id="3.90.1720.10">
    <property type="entry name" value="endopeptidase domain like (from Nostoc punctiforme)"/>
    <property type="match status" value="1"/>
</dbReference>
<dbReference type="Proteomes" id="UP001596138">
    <property type="component" value="Unassembled WGS sequence"/>
</dbReference>
<feature type="chain" id="PRO_5046046509" evidence="6">
    <location>
        <begin position="37"/>
        <end position="409"/>
    </location>
</feature>
<evidence type="ECO:0000259" key="7">
    <source>
        <dbReference type="PROSITE" id="PS51935"/>
    </source>
</evidence>
<dbReference type="PANTHER" id="PTHR47359:SF3">
    <property type="entry name" value="NLP_P60 DOMAIN-CONTAINING PROTEIN-RELATED"/>
    <property type="match status" value="1"/>
</dbReference>
<dbReference type="RefSeq" id="WP_386769049.1">
    <property type="nucleotide sequence ID" value="NZ_JBHSTI010000069.1"/>
</dbReference>
<feature type="coiled-coil region" evidence="5">
    <location>
        <begin position="167"/>
        <end position="227"/>
    </location>
</feature>
<keyword evidence="2" id="KW-0645">Protease</keyword>
<gene>
    <name evidence="8" type="ORF">ACFQGU_17845</name>
</gene>
<evidence type="ECO:0000256" key="5">
    <source>
        <dbReference type="SAM" id="Coils"/>
    </source>
</evidence>
<dbReference type="EMBL" id="JBHSTI010000069">
    <property type="protein sequence ID" value="MFC6239738.1"/>
    <property type="molecule type" value="Genomic_DNA"/>
</dbReference>
<keyword evidence="3" id="KW-0378">Hydrolase</keyword>
<feature type="coiled-coil region" evidence="5">
    <location>
        <begin position="40"/>
        <end position="74"/>
    </location>
</feature>
<dbReference type="PANTHER" id="PTHR47359">
    <property type="entry name" value="PEPTIDOGLYCAN DL-ENDOPEPTIDASE CWLO"/>
    <property type="match status" value="1"/>
</dbReference>
<proteinExistence type="inferred from homology"/>
<evidence type="ECO:0000256" key="4">
    <source>
        <dbReference type="ARBA" id="ARBA00022807"/>
    </source>
</evidence>
<keyword evidence="6" id="KW-0732">Signal</keyword>